<dbReference type="OrthoDB" id="10261837at2759"/>
<dbReference type="Proteomes" id="UP000279259">
    <property type="component" value="Unassembled WGS sequence"/>
</dbReference>
<feature type="region of interest" description="Disordered" evidence="8">
    <location>
        <begin position="163"/>
        <end position="222"/>
    </location>
</feature>
<dbReference type="FunFam" id="3.40.50.2000:FF:000029">
    <property type="entry name" value="Sterol 3-beta-glucosyltransferase"/>
    <property type="match status" value="1"/>
</dbReference>
<evidence type="ECO:0000256" key="4">
    <source>
        <dbReference type="ARBA" id="ARBA00022679"/>
    </source>
</evidence>
<evidence type="ECO:0000256" key="3">
    <source>
        <dbReference type="ARBA" id="ARBA00022676"/>
    </source>
</evidence>
<proteinExistence type="inferred from homology"/>
<feature type="region of interest" description="Disordered" evidence="8">
    <location>
        <begin position="366"/>
        <end position="422"/>
    </location>
</feature>
<evidence type="ECO:0000256" key="8">
    <source>
        <dbReference type="SAM" id="MobiDB-lite"/>
    </source>
</evidence>
<dbReference type="CDD" id="cd03784">
    <property type="entry name" value="GT1_Gtf-like"/>
    <property type="match status" value="1"/>
</dbReference>
<dbReference type="Pfam" id="PF06722">
    <property type="entry name" value="EryCIII-like_C"/>
    <property type="match status" value="1"/>
</dbReference>
<dbReference type="GO" id="GO:0016125">
    <property type="term" value="P:sterol metabolic process"/>
    <property type="evidence" value="ECO:0007669"/>
    <property type="project" value="TreeGrafter"/>
</dbReference>
<keyword evidence="12" id="KW-1185">Reference proteome</keyword>
<evidence type="ECO:0000256" key="6">
    <source>
        <dbReference type="ARBA" id="ARBA00047886"/>
    </source>
</evidence>
<name>A0A427YCL3_9TREE</name>
<dbReference type="PANTHER" id="PTHR48050">
    <property type="entry name" value="STEROL 3-BETA-GLUCOSYLTRANSFERASE"/>
    <property type="match status" value="1"/>
</dbReference>
<dbReference type="SUPFAM" id="SSF53756">
    <property type="entry name" value="UDP-Glycosyltransferase/glycogen phosphorylase"/>
    <property type="match status" value="1"/>
</dbReference>
<evidence type="ECO:0000256" key="2">
    <source>
        <dbReference type="ARBA" id="ARBA00012650"/>
    </source>
</evidence>
<feature type="domain" description="Glycosyltransferase family 28 N-terminal" evidence="9">
    <location>
        <begin position="683"/>
        <end position="800"/>
    </location>
</feature>
<feature type="region of interest" description="Disordered" evidence="8">
    <location>
        <begin position="512"/>
        <end position="539"/>
    </location>
</feature>
<evidence type="ECO:0000256" key="7">
    <source>
        <dbReference type="ARBA" id="ARBA00049453"/>
    </source>
</evidence>
<dbReference type="AlphaFoldDB" id="A0A427YCL3"/>
<evidence type="ECO:0000313" key="12">
    <source>
        <dbReference type="Proteomes" id="UP000279259"/>
    </source>
</evidence>
<evidence type="ECO:0000256" key="5">
    <source>
        <dbReference type="ARBA" id="ARBA00029843"/>
    </source>
</evidence>
<dbReference type="FunFam" id="3.40.50.2000:FF:000009">
    <property type="entry name" value="Sterol 3-beta-glucosyltransferase UGT80A2"/>
    <property type="match status" value="1"/>
</dbReference>
<dbReference type="Pfam" id="PF03033">
    <property type="entry name" value="Glyco_transf_28"/>
    <property type="match status" value="1"/>
</dbReference>
<feature type="compositionally biased region" description="Acidic residues" evidence="8">
    <location>
        <begin position="90"/>
        <end position="100"/>
    </location>
</feature>
<evidence type="ECO:0000259" key="9">
    <source>
        <dbReference type="Pfam" id="PF03033"/>
    </source>
</evidence>
<evidence type="ECO:0000259" key="10">
    <source>
        <dbReference type="Pfam" id="PF06722"/>
    </source>
</evidence>
<evidence type="ECO:0000256" key="1">
    <source>
        <dbReference type="ARBA" id="ARBA00006962"/>
    </source>
</evidence>
<keyword evidence="4" id="KW-0808">Transferase</keyword>
<dbReference type="InterPro" id="IPR004276">
    <property type="entry name" value="GlycoTrans_28_N"/>
</dbReference>
<comment type="catalytic activity">
    <reaction evidence="7">
        <text>a sterol + UDP-alpha-D-glucose = a sterol 3-beta-D-glucoside + UDP + H(+)</text>
        <dbReference type="Rhea" id="RHEA:22724"/>
        <dbReference type="ChEBI" id="CHEBI:15378"/>
        <dbReference type="ChEBI" id="CHEBI:15889"/>
        <dbReference type="ChEBI" id="CHEBI:37424"/>
        <dbReference type="ChEBI" id="CHEBI:58223"/>
        <dbReference type="ChEBI" id="CHEBI:58885"/>
        <dbReference type="EC" id="2.4.1.173"/>
    </reaction>
    <physiologicalReaction direction="left-to-right" evidence="7">
        <dbReference type="Rhea" id="RHEA:22725"/>
    </physiologicalReaction>
</comment>
<dbReference type="InterPro" id="IPR050426">
    <property type="entry name" value="Glycosyltransferase_28"/>
</dbReference>
<comment type="similarity">
    <text evidence="1">Belongs to the glycosyltransferase 28 family.</text>
</comment>
<comment type="catalytic activity">
    <reaction evidence="6">
        <text>ergosterol + UDP-alpha-D-glucose = ergosteryl 3-beta-D-glucoside + UDP + H(+)</text>
        <dbReference type="Rhea" id="RHEA:61836"/>
        <dbReference type="ChEBI" id="CHEBI:15378"/>
        <dbReference type="ChEBI" id="CHEBI:16933"/>
        <dbReference type="ChEBI" id="CHEBI:52973"/>
        <dbReference type="ChEBI" id="CHEBI:58223"/>
        <dbReference type="ChEBI" id="CHEBI:58885"/>
    </reaction>
    <physiologicalReaction direction="left-to-right" evidence="6">
        <dbReference type="Rhea" id="RHEA:61837"/>
    </physiologicalReaction>
</comment>
<dbReference type="GO" id="GO:0016906">
    <property type="term" value="F:sterol 3-beta-glucosyltransferase activity"/>
    <property type="evidence" value="ECO:0007669"/>
    <property type="project" value="UniProtKB-EC"/>
</dbReference>
<feature type="region of interest" description="Disordered" evidence="8">
    <location>
        <begin position="1"/>
        <end position="56"/>
    </location>
</feature>
<dbReference type="PANTHER" id="PTHR48050:SF26">
    <property type="entry name" value="STEROL 3-BETA-GLUCOSYLTRANSFERASE"/>
    <property type="match status" value="1"/>
</dbReference>
<sequence length="1095" mass="120918">MPNLAQKLATALHPSSRPSTPPGDKAQLGTPETKPPPARSAAPPSRPGIVRQGSFLPEPEAVSKTYSSCELFGMFKFLAAGKRDMGDFGGDVDSDEDEEGQLVLDGEQNTETFKTPRPEPLSLPEESLDDDAKTIRRPSVSQQQQWLEELGDTMQQRDTLSSRFTEAMSRKKRPELPRFSSHAEESDSELSEDTLSTPSTGITTPAELADQTTVLDTDEPSDEQKLAAVIEEFGDIASLMERDDGEGSEPERLLAESKGSLFNYDSVDGLHSSHFTVDTEWRRAFESALFRHARLKWRRNEAEKFGLDPNAVDKWDHWTMLRICIPLDRVEINGISDYHGFATLVGLDVELDDASEVSWHPEHIAQGDFTGSLDSTPGGRRKQPGSGASTPKRTFSIKGAFGKNGSGQQTPPPSSPLKQSTYIDSTLPPRLAWAAHGKDEATPPGWALGEDWRQQYTFNVAVLNEQAWFAEALQSAVHASAGRKYKAGIKRPRMVMEVAGYDCLATDEEVEAQTGALSRTSTSSSEAEDEETGFANETRKAEKAALAAKVFGLREDEGIYPSRDEVMNKINSLCVPTPAARQSTASDLLSDPPQFEAPSETASSITSTLVSEPERLVSAEPATMMDAGLYERPSKRNHTADILAPPKESMFQIRTFPDEALGYMPFIANKPWAATSKLTPRTFAMLTIGSRGDVQPYIALALRLKKDGHRVVIVTHDEFRAWVEGYGIEHRQAGGDPTALMKLSAEHRETLGSFRQWLDEHADVLIESPSAMAGVHIAEARKIPYFRAFTMPWTRTQAYPQAFMVPAFEMGPSFNYSTYVLFDNIIWKATAGQINRWRKTQLNLKSTDMSTLSVTKVPFLYNFSSAVVPKPLDWHDDITITGYWNLEDSDTEWSPPEDLERFMAKAKEDGKALVYIGFGSIVVPRPNAMTKSIIKAVEKAGVRAIIAKGWSSRGGDPAKEGEHIQFPDSCYGLDKVPHSWLFPKVQAALHHGGAGTVGASLRAGVPTLIKPWFGDQYFWAIRVTRLGAGLRVPSLRSEDIADALRKATTDHTMIEKAARIGERIRKENGVDNAVNAIHYNIVRAASDRSKMQWAK</sequence>
<comment type="caution">
    <text evidence="11">The sequence shown here is derived from an EMBL/GenBank/DDBJ whole genome shotgun (WGS) entry which is preliminary data.</text>
</comment>
<gene>
    <name evidence="11" type="ORF">EHS25_003034</name>
</gene>
<dbReference type="GO" id="GO:0005975">
    <property type="term" value="P:carbohydrate metabolic process"/>
    <property type="evidence" value="ECO:0007669"/>
    <property type="project" value="InterPro"/>
</dbReference>
<keyword evidence="3" id="KW-0328">Glycosyltransferase</keyword>
<dbReference type="Gene3D" id="3.40.50.2000">
    <property type="entry name" value="Glycogen Phosphorylase B"/>
    <property type="match status" value="2"/>
</dbReference>
<evidence type="ECO:0000313" key="11">
    <source>
        <dbReference type="EMBL" id="RSH88806.1"/>
    </source>
</evidence>
<dbReference type="InterPro" id="IPR010610">
    <property type="entry name" value="EryCIII-like_C"/>
</dbReference>
<reference evidence="11 12" key="1">
    <citation type="submission" date="2018-11" db="EMBL/GenBank/DDBJ databases">
        <title>Genome sequence of Saitozyma podzolica DSM 27192.</title>
        <authorList>
            <person name="Aliyu H."/>
            <person name="Gorte O."/>
            <person name="Ochsenreither K."/>
        </authorList>
    </citation>
    <scope>NUCLEOTIDE SEQUENCE [LARGE SCALE GENOMIC DNA]</scope>
    <source>
        <strain evidence="11 12">DSM 27192</strain>
    </source>
</reference>
<protein>
    <recommendedName>
        <fullName evidence="2">sterol 3beta-glucosyltransferase</fullName>
        <ecNumber evidence="2">2.4.1.173</ecNumber>
    </recommendedName>
    <alternativeName>
        <fullName evidence="5">Autophagy-related protein 26</fullName>
    </alternativeName>
</protein>
<organism evidence="11 12">
    <name type="scientific">Saitozyma podzolica</name>
    <dbReference type="NCBI Taxonomy" id="1890683"/>
    <lineage>
        <taxon>Eukaryota</taxon>
        <taxon>Fungi</taxon>
        <taxon>Dikarya</taxon>
        <taxon>Basidiomycota</taxon>
        <taxon>Agaricomycotina</taxon>
        <taxon>Tremellomycetes</taxon>
        <taxon>Tremellales</taxon>
        <taxon>Trimorphomycetaceae</taxon>
        <taxon>Saitozyma</taxon>
    </lineage>
</organism>
<dbReference type="InterPro" id="IPR002213">
    <property type="entry name" value="UDP_glucos_trans"/>
</dbReference>
<dbReference type="EC" id="2.4.1.173" evidence="2"/>
<feature type="domain" description="Erythromycin biosynthesis protein CIII-like C-terminal" evidence="10">
    <location>
        <begin position="965"/>
        <end position="1062"/>
    </location>
</feature>
<feature type="compositionally biased region" description="Polar residues" evidence="8">
    <location>
        <begin position="600"/>
        <end position="610"/>
    </location>
</feature>
<dbReference type="STRING" id="1890683.A0A427YCL3"/>
<feature type="region of interest" description="Disordered" evidence="8">
    <location>
        <begin position="89"/>
        <end position="143"/>
    </location>
</feature>
<dbReference type="EMBL" id="RSCD01000016">
    <property type="protein sequence ID" value="RSH88806.1"/>
    <property type="molecule type" value="Genomic_DNA"/>
</dbReference>
<accession>A0A427YCL3</accession>
<feature type="region of interest" description="Disordered" evidence="8">
    <location>
        <begin position="584"/>
        <end position="610"/>
    </location>
</feature>